<reference evidence="1" key="1">
    <citation type="submission" date="2021-06" db="EMBL/GenBank/DDBJ databases">
        <title>Parelaphostrongylus tenuis whole genome reference sequence.</title>
        <authorList>
            <person name="Garwood T.J."/>
            <person name="Larsen P.A."/>
            <person name="Fountain-Jones N.M."/>
            <person name="Garbe J.R."/>
            <person name="Macchietto M.G."/>
            <person name="Kania S.A."/>
            <person name="Gerhold R.W."/>
            <person name="Richards J.E."/>
            <person name="Wolf T.M."/>
        </authorList>
    </citation>
    <scope>NUCLEOTIDE SEQUENCE</scope>
    <source>
        <strain evidence="1">MNPRO001-30</strain>
        <tissue evidence="1">Meninges</tissue>
    </source>
</reference>
<evidence type="ECO:0000313" key="2">
    <source>
        <dbReference type="Proteomes" id="UP001196413"/>
    </source>
</evidence>
<keyword evidence="2" id="KW-1185">Reference proteome</keyword>
<comment type="caution">
    <text evidence="1">The sequence shown here is derived from an EMBL/GenBank/DDBJ whole genome shotgun (WGS) entry which is preliminary data.</text>
</comment>
<name>A0AAD5QGW2_PARTN</name>
<organism evidence="1 2">
    <name type="scientific">Parelaphostrongylus tenuis</name>
    <name type="common">Meningeal worm</name>
    <dbReference type="NCBI Taxonomy" id="148309"/>
    <lineage>
        <taxon>Eukaryota</taxon>
        <taxon>Metazoa</taxon>
        <taxon>Ecdysozoa</taxon>
        <taxon>Nematoda</taxon>
        <taxon>Chromadorea</taxon>
        <taxon>Rhabditida</taxon>
        <taxon>Rhabditina</taxon>
        <taxon>Rhabditomorpha</taxon>
        <taxon>Strongyloidea</taxon>
        <taxon>Metastrongylidae</taxon>
        <taxon>Parelaphostrongylus</taxon>
    </lineage>
</organism>
<gene>
    <name evidence="1" type="ORF">KIN20_001337</name>
</gene>
<protein>
    <submittedName>
        <fullName evidence="1">Uncharacterized protein</fullName>
    </submittedName>
</protein>
<dbReference type="EMBL" id="JAHQIW010000185">
    <property type="protein sequence ID" value="KAJ1346526.1"/>
    <property type="molecule type" value="Genomic_DNA"/>
</dbReference>
<accession>A0AAD5QGW2</accession>
<dbReference type="Proteomes" id="UP001196413">
    <property type="component" value="Unassembled WGS sequence"/>
</dbReference>
<evidence type="ECO:0000313" key="1">
    <source>
        <dbReference type="EMBL" id="KAJ1346526.1"/>
    </source>
</evidence>
<proteinExistence type="predicted"/>
<sequence>MLRKLEFYVAALKPRSQQSNSCHLNQEIAGTRTFTVTGFSLPVAMVYSTATDIQARFPGIASNEAAARRFVQRLVMQTVIDVLESQGRSALLPDDVISSILGQLSVNTTYKPLSCQNVVLNLVNDMVNMQDSTTLLHR</sequence>
<dbReference type="AlphaFoldDB" id="A0AAD5QGW2"/>